<accession>A0ABW2A2Q5</accession>
<proteinExistence type="inferred from homology"/>
<comment type="caution">
    <text evidence="14">The sequence shown here is derived from an EMBL/GenBank/DDBJ whole genome shotgun (WGS) entry which is preliminary data.</text>
</comment>
<dbReference type="Pfam" id="PF19277">
    <property type="entry name" value="GPAT_C"/>
    <property type="match status" value="1"/>
</dbReference>
<dbReference type="InterPro" id="IPR022284">
    <property type="entry name" value="GPAT/DHAPAT"/>
</dbReference>
<reference evidence="15" key="1">
    <citation type="journal article" date="2019" name="Int. J. Syst. Evol. Microbiol.">
        <title>The Global Catalogue of Microorganisms (GCM) 10K type strain sequencing project: providing services to taxonomists for standard genome sequencing and annotation.</title>
        <authorList>
            <consortium name="The Broad Institute Genomics Platform"/>
            <consortium name="The Broad Institute Genome Sequencing Center for Infectious Disease"/>
            <person name="Wu L."/>
            <person name="Ma J."/>
        </authorList>
    </citation>
    <scope>NUCLEOTIDE SEQUENCE [LARGE SCALE GENOMIC DNA]</scope>
    <source>
        <strain evidence="15">NBRC 111756</strain>
    </source>
</reference>
<feature type="coiled-coil region" evidence="12">
    <location>
        <begin position="7"/>
        <end position="48"/>
    </location>
</feature>
<comment type="similarity">
    <text evidence="3">Belongs to the GPAT/DAPAT family.</text>
</comment>
<sequence>MSDAERMEDLESRIAFQEDTLDKLNDVVSRQELEIERLTRMIKIINSQLKQLDLGGGDEVADEPPPLLMSLLHLLGRVLLRGLVKTTLIGDQWLHGGSRVRYVLETDRWSHRQLLLAQARRAGVQLQPSQILCARHNGQSVLPEQLDEACRLTREDPEYRLTLIPVSVFHGRLPIRETSWLNLLYAESWDQGGRIGRLLQLLVNGRQTLVHIDCPLHLQQLRANTEDSNALCRKATRLLLQHFHSRRQAVVGPDLSHRRTLMSLILRHPQVRRAIAGRAREKRESSLESERYAAAALDGIAADFSPVTARMLYPLFNAVWRRLYNEVDIRGLDSIRALALDHQLVYLPCHRSHMDYLLLSWALYRHGLMLPHIAAGENLDLPLVGAILKRGGAIFMRRSFQDDALYQALYQQYLALMSRHGHALEYFVEGGRSRTGRLLPPRTGLLGMTLDGWRTSPERPVALIPVWIGYDRVVEAENYQRELEGERKRSESLGGLLGALKILRQRFGRATLSIGEPLLLADRFDLKLETRAQARAIGLQIMARINAAATLTESGMLACALLPQPAQRLETERLEALLEALSALACVLPNAPAGIPDRRPRLWIEQARQRGQLEIDGAMTQLAAPQAREMTFYRNNLLHFFVLPGLCLLLVRRSPNPLPQLVTRMLKVLYPYLQAELFLPWDETGFTKVAALLRRRLIERGLLSLDGRHLVAGECDTALALMRSVEPLLLRYYLLFRLLEREGRLPPQSLVERALDLARKLHREFGFDSAEYADRRVLETFLAQLLDRGILVQREELLETAVDIGGLMRQARQLLTPRLINFIDEQLEA</sequence>
<comment type="subcellular location">
    <subcellularLocation>
        <location evidence="1">Endomembrane system</location>
        <topology evidence="1">Peripheral membrane protein</topology>
    </subcellularLocation>
</comment>
<keyword evidence="10" id="KW-0012">Acyltransferase</keyword>
<keyword evidence="9" id="KW-1208">Phospholipid metabolism</keyword>
<keyword evidence="12" id="KW-0175">Coiled coil</keyword>
<dbReference type="Gene3D" id="1.20.5.300">
    <property type="match status" value="1"/>
</dbReference>
<evidence type="ECO:0000256" key="10">
    <source>
        <dbReference type="ARBA" id="ARBA00023315"/>
    </source>
</evidence>
<dbReference type="InterPro" id="IPR007236">
    <property type="entry name" value="SlyX"/>
</dbReference>
<dbReference type="PANTHER" id="PTHR12563">
    <property type="entry name" value="GLYCEROL-3-PHOSPHATE ACYLTRANSFERASE"/>
    <property type="match status" value="1"/>
</dbReference>
<evidence type="ECO:0000256" key="7">
    <source>
        <dbReference type="ARBA" id="ARBA00023136"/>
    </source>
</evidence>
<evidence type="ECO:0000313" key="14">
    <source>
        <dbReference type="EMBL" id="MFC6671767.1"/>
    </source>
</evidence>
<evidence type="ECO:0000256" key="4">
    <source>
        <dbReference type="ARBA" id="ARBA00013113"/>
    </source>
</evidence>
<comment type="pathway">
    <text evidence="2">Phospholipid metabolism; CDP-diacylglycerol biosynthesis; CDP-diacylglycerol from sn-glycerol 3-phosphate: step 1/3.</text>
</comment>
<evidence type="ECO:0000256" key="9">
    <source>
        <dbReference type="ARBA" id="ARBA00023264"/>
    </source>
</evidence>
<dbReference type="PIRSF" id="PIRSF000437">
    <property type="entry name" value="GPAT_DHAPAT"/>
    <property type="match status" value="1"/>
</dbReference>
<dbReference type="SMART" id="SM00563">
    <property type="entry name" value="PlsC"/>
    <property type="match status" value="1"/>
</dbReference>
<keyword evidence="7" id="KW-0472">Membrane</keyword>
<keyword evidence="8" id="KW-0443">Lipid metabolism</keyword>
<keyword evidence="8" id="KW-0594">Phospholipid biosynthesis</keyword>
<evidence type="ECO:0000256" key="2">
    <source>
        <dbReference type="ARBA" id="ARBA00004765"/>
    </source>
</evidence>
<comment type="catalytic activity">
    <reaction evidence="11">
        <text>sn-glycerol 3-phosphate + an acyl-CoA = a 1-acyl-sn-glycero-3-phosphate + CoA</text>
        <dbReference type="Rhea" id="RHEA:15325"/>
        <dbReference type="ChEBI" id="CHEBI:57287"/>
        <dbReference type="ChEBI" id="CHEBI:57597"/>
        <dbReference type="ChEBI" id="CHEBI:57970"/>
        <dbReference type="ChEBI" id="CHEBI:58342"/>
        <dbReference type="EC" id="2.3.1.15"/>
    </reaction>
</comment>
<evidence type="ECO:0000256" key="3">
    <source>
        <dbReference type="ARBA" id="ARBA00007937"/>
    </source>
</evidence>
<dbReference type="Proteomes" id="UP001596422">
    <property type="component" value="Unassembled WGS sequence"/>
</dbReference>
<dbReference type="Pfam" id="PF04102">
    <property type="entry name" value="SlyX"/>
    <property type="match status" value="1"/>
</dbReference>
<evidence type="ECO:0000259" key="13">
    <source>
        <dbReference type="SMART" id="SM00563"/>
    </source>
</evidence>
<name>A0ABW2A2Q5_9GAMM</name>
<keyword evidence="6" id="KW-0808">Transferase</keyword>
<dbReference type="SUPFAM" id="SSF69593">
    <property type="entry name" value="Glycerol-3-phosphate (1)-acyltransferase"/>
    <property type="match status" value="1"/>
</dbReference>
<evidence type="ECO:0000256" key="12">
    <source>
        <dbReference type="SAM" id="Coils"/>
    </source>
</evidence>
<dbReference type="Pfam" id="PF01553">
    <property type="entry name" value="Acyltransferase"/>
    <property type="match status" value="1"/>
</dbReference>
<dbReference type="PANTHER" id="PTHR12563:SF17">
    <property type="entry name" value="DIHYDROXYACETONE PHOSPHATE ACYLTRANSFERASE"/>
    <property type="match status" value="1"/>
</dbReference>
<dbReference type="EMBL" id="JBHSWE010000001">
    <property type="protein sequence ID" value="MFC6671767.1"/>
    <property type="molecule type" value="Genomic_DNA"/>
</dbReference>
<protein>
    <recommendedName>
        <fullName evidence="5">Glycerol-3-phosphate acyltransferase</fullName>
        <ecNumber evidence="4">2.3.1.15</ecNumber>
    </recommendedName>
</protein>
<keyword evidence="8" id="KW-0444">Lipid biosynthesis</keyword>
<dbReference type="EC" id="2.3.1.15" evidence="4"/>
<evidence type="ECO:0000256" key="6">
    <source>
        <dbReference type="ARBA" id="ARBA00022679"/>
    </source>
</evidence>
<evidence type="ECO:0000256" key="5">
    <source>
        <dbReference type="ARBA" id="ARBA00013432"/>
    </source>
</evidence>
<dbReference type="InterPro" id="IPR002123">
    <property type="entry name" value="Plipid/glycerol_acylTrfase"/>
</dbReference>
<dbReference type="InterPro" id="IPR045520">
    <property type="entry name" value="GPAT/DHAPAT_C"/>
</dbReference>
<evidence type="ECO:0000256" key="8">
    <source>
        <dbReference type="ARBA" id="ARBA00023209"/>
    </source>
</evidence>
<keyword evidence="15" id="KW-1185">Reference proteome</keyword>
<dbReference type="InterPro" id="IPR041728">
    <property type="entry name" value="GPAT/DHAPAT_LPLAT"/>
</dbReference>
<dbReference type="CDD" id="cd07993">
    <property type="entry name" value="LPLAT_DHAPAT-like"/>
    <property type="match status" value="1"/>
</dbReference>
<dbReference type="RefSeq" id="WP_379910259.1">
    <property type="nucleotide sequence ID" value="NZ_JBHSWE010000001.1"/>
</dbReference>
<evidence type="ECO:0000313" key="15">
    <source>
        <dbReference type="Proteomes" id="UP001596422"/>
    </source>
</evidence>
<gene>
    <name evidence="14" type="ORF">ACFQDL_18135</name>
</gene>
<evidence type="ECO:0000256" key="1">
    <source>
        <dbReference type="ARBA" id="ARBA00004184"/>
    </source>
</evidence>
<organism evidence="14 15">
    <name type="scientific">Marinobacterium aestuariivivens</name>
    <dbReference type="NCBI Taxonomy" id="1698799"/>
    <lineage>
        <taxon>Bacteria</taxon>
        <taxon>Pseudomonadati</taxon>
        <taxon>Pseudomonadota</taxon>
        <taxon>Gammaproteobacteria</taxon>
        <taxon>Oceanospirillales</taxon>
        <taxon>Oceanospirillaceae</taxon>
        <taxon>Marinobacterium</taxon>
    </lineage>
</organism>
<evidence type="ECO:0000256" key="11">
    <source>
        <dbReference type="ARBA" id="ARBA00048427"/>
    </source>
</evidence>
<feature type="domain" description="Phospholipid/glycerol acyltransferase" evidence="13">
    <location>
        <begin position="344"/>
        <end position="471"/>
    </location>
</feature>